<proteinExistence type="predicted"/>
<dbReference type="Proteomes" id="UP000805649">
    <property type="component" value="Unassembled WGS sequence"/>
</dbReference>
<reference evidence="1 2" key="1">
    <citation type="journal article" date="2020" name="Phytopathology">
        <title>Genome Sequence Resources of Colletotrichum truncatum, C. plurivorum, C. musicola, and C. sojae: Four Species Pathogenic to Soybean (Glycine max).</title>
        <authorList>
            <person name="Rogerio F."/>
            <person name="Boufleur T.R."/>
            <person name="Ciampi-Guillardi M."/>
            <person name="Sukno S.A."/>
            <person name="Thon M.R."/>
            <person name="Massola Junior N.S."/>
            <person name="Baroncelli R."/>
        </authorList>
    </citation>
    <scope>NUCLEOTIDE SEQUENCE [LARGE SCALE GENOMIC DNA]</scope>
    <source>
        <strain evidence="1 2">CMES1059</strain>
    </source>
</reference>
<protein>
    <submittedName>
        <fullName evidence="1">Uncharacterized protein</fullName>
    </submittedName>
</protein>
<accession>A0ACC3Z339</accession>
<dbReference type="EMBL" id="VUJX02000003">
    <property type="protein sequence ID" value="KAL0938501.1"/>
    <property type="molecule type" value="Genomic_DNA"/>
</dbReference>
<evidence type="ECO:0000313" key="1">
    <source>
        <dbReference type="EMBL" id="KAL0938501.1"/>
    </source>
</evidence>
<sequence length="347" mass="38980">MRLESNLGFLITAAFFGPVWGLPAESDATVPLATDPLAPIPEVQYIEFPVDRAPITDITDGSTEMALSVSDDEDPYTVSCTYGLWTYYYNWIPAVTSLCRDIKDSLEKGFRASWVNSDILIGEAKNFSLNWAKTGNNCKQTCQQVFNRLHTDPACRGEGFWIMEKGKITVKGCGEGNYHVNYDLEAPMLDHGTGLCWNTPVPPTYEPKSDVTRRFCVDAIEHVLRKGEEFTYPGERTGYYWTDYNREVGQPGKETVYYDVGFVHYWIKGTRMANVCRPGKEVADAVKEVNVEQCVRHITAAEKQACGAPTKKTFGGRIWADCFEWGVKASGYDGIKDKVDRTRFLAS</sequence>
<evidence type="ECO:0000313" key="2">
    <source>
        <dbReference type="Proteomes" id="UP000805649"/>
    </source>
</evidence>
<keyword evidence="2" id="KW-1185">Reference proteome</keyword>
<gene>
    <name evidence="1" type="ORF">CTRU02_205111</name>
</gene>
<name>A0ACC3Z339_COLTU</name>
<comment type="caution">
    <text evidence="1">The sequence shown here is derived from an EMBL/GenBank/DDBJ whole genome shotgun (WGS) entry which is preliminary data.</text>
</comment>
<organism evidence="1 2">
    <name type="scientific">Colletotrichum truncatum</name>
    <name type="common">Anthracnose fungus</name>
    <name type="synonym">Colletotrichum capsici</name>
    <dbReference type="NCBI Taxonomy" id="5467"/>
    <lineage>
        <taxon>Eukaryota</taxon>
        <taxon>Fungi</taxon>
        <taxon>Dikarya</taxon>
        <taxon>Ascomycota</taxon>
        <taxon>Pezizomycotina</taxon>
        <taxon>Sordariomycetes</taxon>
        <taxon>Hypocreomycetidae</taxon>
        <taxon>Glomerellales</taxon>
        <taxon>Glomerellaceae</taxon>
        <taxon>Colletotrichum</taxon>
        <taxon>Colletotrichum truncatum species complex</taxon>
    </lineage>
</organism>